<dbReference type="InterPro" id="IPR002347">
    <property type="entry name" value="SDR_fam"/>
</dbReference>
<protein>
    <recommendedName>
        <fullName evidence="3">Gluconate 5-dehydrogenase</fullName>
    </recommendedName>
</protein>
<evidence type="ECO:0000256" key="1">
    <source>
        <dbReference type="ARBA" id="ARBA00006484"/>
    </source>
</evidence>
<dbReference type="GO" id="GO:0016616">
    <property type="term" value="F:oxidoreductase activity, acting on the CH-OH group of donors, NAD or NADP as acceptor"/>
    <property type="evidence" value="ECO:0007669"/>
    <property type="project" value="TreeGrafter"/>
</dbReference>
<dbReference type="Pfam" id="PF13561">
    <property type="entry name" value="adh_short_C2"/>
    <property type="match status" value="1"/>
</dbReference>
<dbReference type="EMBL" id="UINC01012449">
    <property type="protein sequence ID" value="SVA54365.1"/>
    <property type="molecule type" value="Genomic_DNA"/>
</dbReference>
<dbReference type="SUPFAM" id="SSF51735">
    <property type="entry name" value="NAD(P)-binding Rossmann-fold domains"/>
    <property type="match status" value="1"/>
</dbReference>
<gene>
    <name evidence="2" type="ORF">METZ01_LOCUS107219</name>
</gene>
<dbReference type="InterPro" id="IPR036291">
    <property type="entry name" value="NAD(P)-bd_dom_sf"/>
</dbReference>
<evidence type="ECO:0000313" key="2">
    <source>
        <dbReference type="EMBL" id="SVA54365.1"/>
    </source>
</evidence>
<accession>A0A381WPG1</accession>
<dbReference type="PRINTS" id="PR00081">
    <property type="entry name" value="GDHRDH"/>
</dbReference>
<proteinExistence type="inferred from homology"/>
<dbReference type="FunFam" id="3.40.50.720:FF:000084">
    <property type="entry name" value="Short-chain dehydrogenase reductase"/>
    <property type="match status" value="1"/>
</dbReference>
<dbReference type="PROSITE" id="PS00061">
    <property type="entry name" value="ADH_SHORT"/>
    <property type="match status" value="1"/>
</dbReference>
<organism evidence="2">
    <name type="scientific">marine metagenome</name>
    <dbReference type="NCBI Taxonomy" id="408172"/>
    <lineage>
        <taxon>unclassified sequences</taxon>
        <taxon>metagenomes</taxon>
        <taxon>ecological metagenomes</taxon>
    </lineage>
</organism>
<sequence length="259" mass="27643">MAQKKFLESLYDLSGKVALVTGGGTGIGKQMAQTLAKAGASVVVTARREKLLIETVETITSQNGNAEFVTADLSKTEHISVFIEQASKIFGTPDILVNAAGVNLREVAEDITSVSWDKTLSINLKTPFFLAQSLVPEMRIKGWGKIINIASLQSKRAFQNGLAYGASKGGVDQMTRAMAEAWSKDGISCNAIAPGFFPTELTATVFKDKQLFAQNAAKTAIGRNGELQDLEGITIFLSSSASDYITGQTIFVDGGYTSK</sequence>
<dbReference type="InterPro" id="IPR020904">
    <property type="entry name" value="Sc_DH/Rdtase_CS"/>
</dbReference>
<dbReference type="PANTHER" id="PTHR42760">
    <property type="entry name" value="SHORT-CHAIN DEHYDROGENASES/REDUCTASES FAMILY MEMBER"/>
    <property type="match status" value="1"/>
</dbReference>
<name>A0A381WPG1_9ZZZZ</name>
<comment type="similarity">
    <text evidence="1">Belongs to the short-chain dehydrogenases/reductases (SDR) family.</text>
</comment>
<evidence type="ECO:0008006" key="3">
    <source>
        <dbReference type="Google" id="ProtNLM"/>
    </source>
</evidence>
<dbReference type="PRINTS" id="PR00080">
    <property type="entry name" value="SDRFAMILY"/>
</dbReference>
<dbReference type="Gene3D" id="3.40.50.720">
    <property type="entry name" value="NAD(P)-binding Rossmann-like Domain"/>
    <property type="match status" value="1"/>
</dbReference>
<dbReference type="AlphaFoldDB" id="A0A381WPG1"/>
<reference evidence="2" key="1">
    <citation type="submission" date="2018-05" db="EMBL/GenBank/DDBJ databases">
        <authorList>
            <person name="Lanie J.A."/>
            <person name="Ng W.-L."/>
            <person name="Kazmierczak K.M."/>
            <person name="Andrzejewski T.M."/>
            <person name="Davidsen T.M."/>
            <person name="Wayne K.J."/>
            <person name="Tettelin H."/>
            <person name="Glass J.I."/>
            <person name="Rusch D."/>
            <person name="Podicherti R."/>
            <person name="Tsui H.-C.T."/>
            <person name="Winkler M.E."/>
        </authorList>
    </citation>
    <scope>NUCLEOTIDE SEQUENCE</scope>
</reference>